<sequence length="216" mass="25158">MIKIDKTVKPDILKHNFNQWTSEYIKFKSGDPAFTKSTENKYRHVDIKNALIAETKGKCIYCESKVMDISDGDIEHILPKSKRWDLCFEWENLTLACRRCNRAKLDYYDESQSLINPYIDNPKMHFHFAGSLLIALTGRGKVTLDKVDLNRVDLLESRLRYLERVESITMLIGQQTGELKEILFKDLQGYAKEDKEFSGMMEAYIEGVKTKLFQVN</sequence>
<organism evidence="2 3">
    <name type="scientific">Sporosarcina luteola</name>
    <dbReference type="NCBI Taxonomy" id="582850"/>
    <lineage>
        <taxon>Bacteria</taxon>
        <taxon>Bacillati</taxon>
        <taxon>Bacillota</taxon>
        <taxon>Bacilli</taxon>
        <taxon>Bacillales</taxon>
        <taxon>Caryophanaceae</taxon>
        <taxon>Sporosarcina</taxon>
    </lineage>
</organism>
<gene>
    <name evidence="2" type="ORF">SLU01_11690</name>
</gene>
<dbReference type="SMART" id="SM00507">
    <property type="entry name" value="HNHc"/>
    <property type="match status" value="1"/>
</dbReference>
<dbReference type="RefSeq" id="WP_170232603.1">
    <property type="nucleotide sequence ID" value="NZ_BJYL01000015.1"/>
</dbReference>
<protein>
    <recommendedName>
        <fullName evidence="1">HNH nuclease domain-containing protein</fullName>
    </recommendedName>
</protein>
<dbReference type="Gene3D" id="1.10.30.50">
    <property type="match status" value="1"/>
</dbReference>
<accession>A0A511Z5Y0</accession>
<dbReference type="GO" id="GO:0003676">
    <property type="term" value="F:nucleic acid binding"/>
    <property type="evidence" value="ECO:0007669"/>
    <property type="project" value="InterPro"/>
</dbReference>
<dbReference type="GO" id="GO:0008270">
    <property type="term" value="F:zinc ion binding"/>
    <property type="evidence" value="ECO:0007669"/>
    <property type="project" value="InterPro"/>
</dbReference>
<dbReference type="InterPro" id="IPR002711">
    <property type="entry name" value="HNH"/>
</dbReference>
<keyword evidence="3" id="KW-1185">Reference proteome</keyword>
<dbReference type="CDD" id="cd00085">
    <property type="entry name" value="HNHc"/>
    <property type="match status" value="1"/>
</dbReference>
<dbReference type="AlphaFoldDB" id="A0A511Z5Y0"/>
<dbReference type="Pfam" id="PF01844">
    <property type="entry name" value="HNH"/>
    <property type="match status" value="1"/>
</dbReference>
<evidence type="ECO:0000313" key="2">
    <source>
        <dbReference type="EMBL" id="GEN82857.1"/>
    </source>
</evidence>
<name>A0A511Z5Y0_9BACL</name>
<evidence type="ECO:0000259" key="1">
    <source>
        <dbReference type="SMART" id="SM00507"/>
    </source>
</evidence>
<dbReference type="EMBL" id="BJYL01000015">
    <property type="protein sequence ID" value="GEN82857.1"/>
    <property type="molecule type" value="Genomic_DNA"/>
</dbReference>
<comment type="caution">
    <text evidence="2">The sequence shown here is derived from an EMBL/GenBank/DDBJ whole genome shotgun (WGS) entry which is preliminary data.</text>
</comment>
<dbReference type="InterPro" id="IPR003615">
    <property type="entry name" value="HNH_nuc"/>
</dbReference>
<dbReference type="Proteomes" id="UP000321901">
    <property type="component" value="Unassembled WGS sequence"/>
</dbReference>
<feature type="domain" description="HNH nuclease" evidence="1">
    <location>
        <begin position="46"/>
        <end position="102"/>
    </location>
</feature>
<reference evidence="2 3" key="1">
    <citation type="submission" date="2019-07" db="EMBL/GenBank/DDBJ databases">
        <title>Whole genome shotgun sequence of Sporosarcina luteola NBRC 105378.</title>
        <authorList>
            <person name="Hosoyama A."/>
            <person name="Uohara A."/>
            <person name="Ohji S."/>
            <person name="Ichikawa N."/>
        </authorList>
    </citation>
    <scope>NUCLEOTIDE SEQUENCE [LARGE SCALE GENOMIC DNA]</scope>
    <source>
        <strain evidence="2 3">NBRC 105378</strain>
    </source>
</reference>
<proteinExistence type="predicted"/>
<evidence type="ECO:0000313" key="3">
    <source>
        <dbReference type="Proteomes" id="UP000321901"/>
    </source>
</evidence>
<dbReference type="GO" id="GO:0004519">
    <property type="term" value="F:endonuclease activity"/>
    <property type="evidence" value="ECO:0007669"/>
    <property type="project" value="InterPro"/>
</dbReference>